<keyword evidence="2" id="KW-1185">Reference proteome</keyword>
<proteinExistence type="predicted"/>
<dbReference type="Proteomes" id="UP001732700">
    <property type="component" value="Chromosome 5A"/>
</dbReference>
<sequence length="464" mass="51888">MIQICHLPSIYYIIKFLILVKCLKHSLQSFMKREDKKLLTLVHFKGHWRILRYINNNDGLAWSTFSSCDYYPGGGGCIVLLSKSLYECHTESDLKNVLLHEMIHAYMCVKDNNTNHSDHGANFQKLMNTINSSSLPDAHRPVGGYGIIMKHDIRNKYHQYRCESCGDLVKSTKIRGPSPDDCIERMAANNSCLNSMCQWHRHEKQCSGSYYPVRESPTGRLRLKGPIASSAEETLDERKADESASGSWHAKHTSSKCGTRNKHEREDASAKFLHPTDDAIDNSKRLGSSSGGRSSKKIKLSKDIGFDHLTATPSKQPPKRPRTEAINKNEGCIRQNKRKVSKWDGSYSVLIERMNYYFVDNSDEDEVPLINKRTERRKQQKLLQSSQATESNNSFGGTTSSSCSQGAGDDKRSEIVPASQVDERLLPHHPVSNHVAAADQSGRGTVSATSDSPMAGDIVVISDG</sequence>
<accession>A0ACD5XMP4</accession>
<reference evidence="1" key="1">
    <citation type="submission" date="2021-05" db="EMBL/GenBank/DDBJ databases">
        <authorList>
            <person name="Scholz U."/>
            <person name="Mascher M."/>
            <person name="Fiebig A."/>
        </authorList>
    </citation>
    <scope>NUCLEOTIDE SEQUENCE [LARGE SCALE GENOMIC DNA]</scope>
</reference>
<evidence type="ECO:0000313" key="1">
    <source>
        <dbReference type="EnsemblPlants" id="AVESA.00010b.r2.5AG0797470.2.CDS"/>
    </source>
</evidence>
<name>A0ACD5XMP4_AVESA</name>
<organism evidence="1 2">
    <name type="scientific">Avena sativa</name>
    <name type="common">Oat</name>
    <dbReference type="NCBI Taxonomy" id="4498"/>
    <lineage>
        <taxon>Eukaryota</taxon>
        <taxon>Viridiplantae</taxon>
        <taxon>Streptophyta</taxon>
        <taxon>Embryophyta</taxon>
        <taxon>Tracheophyta</taxon>
        <taxon>Spermatophyta</taxon>
        <taxon>Magnoliopsida</taxon>
        <taxon>Liliopsida</taxon>
        <taxon>Poales</taxon>
        <taxon>Poaceae</taxon>
        <taxon>BOP clade</taxon>
        <taxon>Pooideae</taxon>
        <taxon>Poodae</taxon>
        <taxon>Poeae</taxon>
        <taxon>Poeae Chloroplast Group 1 (Aveneae type)</taxon>
        <taxon>Aveninae</taxon>
        <taxon>Avena</taxon>
    </lineage>
</organism>
<dbReference type="EnsemblPlants" id="AVESA.00010b.r2.5AG0797470.2">
    <property type="protein sequence ID" value="AVESA.00010b.r2.5AG0797470.2.CDS"/>
    <property type="gene ID" value="AVESA.00010b.r2.5AG0797470"/>
</dbReference>
<protein>
    <submittedName>
        <fullName evidence="1">Uncharacterized protein</fullName>
    </submittedName>
</protein>
<reference evidence="1" key="2">
    <citation type="submission" date="2025-09" db="UniProtKB">
        <authorList>
            <consortium name="EnsemblPlants"/>
        </authorList>
    </citation>
    <scope>IDENTIFICATION</scope>
</reference>
<evidence type="ECO:0000313" key="2">
    <source>
        <dbReference type="Proteomes" id="UP001732700"/>
    </source>
</evidence>